<gene>
    <name evidence="4" type="primary">Cflec-5</name>
</gene>
<evidence type="ECO:0000313" key="4">
    <source>
        <dbReference type="EMBL" id="ADF87943.1"/>
    </source>
</evidence>
<proteinExistence type="evidence at transcript level"/>
<dbReference type="PROSITE" id="PS00615">
    <property type="entry name" value="C_TYPE_LECTIN_1"/>
    <property type="match status" value="1"/>
</dbReference>
<dbReference type="PANTHER" id="PTHR22803">
    <property type="entry name" value="MANNOSE, PHOSPHOLIPASE, LECTIN RECEPTOR RELATED"/>
    <property type="match status" value="1"/>
</dbReference>
<dbReference type="PROSITE" id="PS50041">
    <property type="entry name" value="C_TYPE_LECTIN_2"/>
    <property type="match status" value="1"/>
</dbReference>
<dbReference type="InterPro" id="IPR001304">
    <property type="entry name" value="C-type_lectin-like"/>
</dbReference>
<protein>
    <submittedName>
        <fullName evidence="4">C-type lectin 5</fullName>
    </submittedName>
</protein>
<dbReference type="InterPro" id="IPR050111">
    <property type="entry name" value="C-type_lectin/snaclec_domain"/>
</dbReference>
<feature type="signal peptide" evidence="2">
    <location>
        <begin position="1"/>
        <end position="23"/>
    </location>
</feature>
<dbReference type="GO" id="GO:0030246">
    <property type="term" value="F:carbohydrate binding"/>
    <property type="evidence" value="ECO:0007669"/>
    <property type="project" value="UniProtKB-KW"/>
</dbReference>
<keyword evidence="4" id="KW-0430">Lectin</keyword>
<dbReference type="SMR" id="D8VNA2"/>
<name>D8VNA2_AZUFA</name>
<dbReference type="TCDB" id="1.C.111.1.10">
    <property type="family name" value="the regiiiGama (regiiiGama) family"/>
</dbReference>
<reference evidence="4" key="1">
    <citation type="journal article" date="2010" name="Fish Shellfish Immunol.">
        <title>Cflec-5, a pattern recognition receptor in scallop Chlamys farreri agglutinating yeast Pichia pastoris.</title>
        <authorList>
            <person name="Zhang H."/>
            <person name="Kong P."/>
            <person name="Wang L."/>
            <person name="Zhou Z."/>
            <person name="Yang J."/>
            <person name="Zhang Y."/>
            <person name="Qiu L."/>
            <person name="Song L."/>
        </authorList>
    </citation>
    <scope>NUCLEOTIDE SEQUENCE</scope>
</reference>
<dbReference type="SUPFAM" id="SSF56436">
    <property type="entry name" value="C-type lectin-like"/>
    <property type="match status" value="1"/>
</dbReference>
<feature type="chain" id="PRO_5003124961" evidence="2">
    <location>
        <begin position="24"/>
        <end position="153"/>
    </location>
</feature>
<dbReference type="AlphaFoldDB" id="D8VNA2"/>
<dbReference type="EMBL" id="GU002543">
    <property type="protein sequence ID" value="ADF87943.1"/>
    <property type="molecule type" value="mRNA"/>
</dbReference>
<accession>D8VNA2</accession>
<sequence length="153" mass="17319">MFNLYGVLLPVLLLVINLRGVQSQNVTCQQDWTAYGGHCYWSVPGLKKSWNDAQSDCQSRDSNLVKIETAEENSWLETIATLSDHQWIGATDRDKEGEWRWISDNSLVSFTAWGSGEPNNVDDNEHCGHVYVGARWNDLVCSMLFGFICEKEG</sequence>
<evidence type="ECO:0000259" key="3">
    <source>
        <dbReference type="PROSITE" id="PS50041"/>
    </source>
</evidence>
<dbReference type="SMART" id="SM00034">
    <property type="entry name" value="CLECT"/>
    <property type="match status" value="1"/>
</dbReference>
<dbReference type="Gene3D" id="3.10.100.10">
    <property type="entry name" value="Mannose-Binding Protein A, subunit A"/>
    <property type="match status" value="1"/>
</dbReference>
<dbReference type="Pfam" id="PF00059">
    <property type="entry name" value="Lectin_C"/>
    <property type="match status" value="1"/>
</dbReference>
<dbReference type="InterPro" id="IPR016186">
    <property type="entry name" value="C-type_lectin-like/link_sf"/>
</dbReference>
<keyword evidence="2" id="KW-0732">Signal</keyword>
<keyword evidence="1" id="KW-1015">Disulfide bond</keyword>
<dbReference type="InterPro" id="IPR018378">
    <property type="entry name" value="C-type_lectin_CS"/>
</dbReference>
<feature type="domain" description="C-type lectin" evidence="3">
    <location>
        <begin position="35"/>
        <end position="150"/>
    </location>
</feature>
<evidence type="ECO:0000256" key="2">
    <source>
        <dbReference type="SAM" id="SignalP"/>
    </source>
</evidence>
<dbReference type="InterPro" id="IPR016187">
    <property type="entry name" value="CTDL_fold"/>
</dbReference>
<evidence type="ECO:0000256" key="1">
    <source>
        <dbReference type="ARBA" id="ARBA00023157"/>
    </source>
</evidence>
<organism evidence="4">
    <name type="scientific">Azumapecten farreri</name>
    <name type="common">Farrer's scallop</name>
    <name type="synonym">Chlamys farreri</name>
    <dbReference type="NCBI Taxonomy" id="106299"/>
    <lineage>
        <taxon>Eukaryota</taxon>
        <taxon>Metazoa</taxon>
        <taxon>Spiralia</taxon>
        <taxon>Lophotrochozoa</taxon>
        <taxon>Mollusca</taxon>
        <taxon>Bivalvia</taxon>
        <taxon>Autobranchia</taxon>
        <taxon>Pteriomorphia</taxon>
        <taxon>Pectinida</taxon>
        <taxon>Pectinoidea</taxon>
        <taxon>Pectinidae</taxon>
        <taxon>Azumapecten</taxon>
    </lineage>
</organism>